<dbReference type="Gene3D" id="3.30.70.100">
    <property type="match status" value="1"/>
</dbReference>
<sequence>MPKAYVVGHATVTNPEKFAAEYSSKVEETIRAFGGQFLVRGGDISYREGEKLGDVDVVVEFPDRESAMAWEESEQYQAILPGRTENARTYLIIIDGVE</sequence>
<dbReference type="Pfam" id="PF07045">
    <property type="entry name" value="DUF1330"/>
    <property type="match status" value="1"/>
</dbReference>
<name>A0A382DX63_9ZZZZ</name>
<reference evidence="2" key="1">
    <citation type="submission" date="2018-05" db="EMBL/GenBank/DDBJ databases">
        <authorList>
            <person name="Lanie J.A."/>
            <person name="Ng W.-L."/>
            <person name="Kazmierczak K.M."/>
            <person name="Andrzejewski T.M."/>
            <person name="Davidsen T.M."/>
            <person name="Wayne K.J."/>
            <person name="Tettelin H."/>
            <person name="Glass J.I."/>
            <person name="Rusch D."/>
            <person name="Podicherti R."/>
            <person name="Tsui H.-C.T."/>
            <person name="Winkler M.E."/>
        </authorList>
    </citation>
    <scope>NUCLEOTIDE SEQUENCE</scope>
</reference>
<proteinExistence type="predicted"/>
<accession>A0A382DX63</accession>
<gene>
    <name evidence="2" type="ORF">METZ01_LOCUS195852</name>
</gene>
<dbReference type="InterPro" id="IPR010753">
    <property type="entry name" value="DUF1330"/>
</dbReference>
<dbReference type="AlphaFoldDB" id="A0A382DX63"/>
<evidence type="ECO:0000259" key="1">
    <source>
        <dbReference type="Pfam" id="PF07045"/>
    </source>
</evidence>
<organism evidence="2">
    <name type="scientific">marine metagenome</name>
    <dbReference type="NCBI Taxonomy" id="408172"/>
    <lineage>
        <taxon>unclassified sequences</taxon>
        <taxon>metagenomes</taxon>
        <taxon>ecological metagenomes</taxon>
    </lineage>
</organism>
<evidence type="ECO:0000313" key="2">
    <source>
        <dbReference type="EMBL" id="SVB42998.1"/>
    </source>
</evidence>
<protein>
    <recommendedName>
        <fullName evidence="1">DUF1330 domain-containing protein</fullName>
    </recommendedName>
</protein>
<dbReference type="InterPro" id="IPR011008">
    <property type="entry name" value="Dimeric_a/b-barrel"/>
</dbReference>
<dbReference type="PANTHER" id="PTHR41521:SF4">
    <property type="entry name" value="BLR0684 PROTEIN"/>
    <property type="match status" value="1"/>
</dbReference>
<feature type="domain" description="DUF1330" evidence="1">
    <location>
        <begin position="3"/>
        <end position="97"/>
    </location>
</feature>
<dbReference type="EMBL" id="UINC01041560">
    <property type="protein sequence ID" value="SVB42998.1"/>
    <property type="molecule type" value="Genomic_DNA"/>
</dbReference>
<dbReference type="PANTHER" id="PTHR41521">
    <property type="match status" value="1"/>
</dbReference>
<dbReference type="SUPFAM" id="SSF54909">
    <property type="entry name" value="Dimeric alpha+beta barrel"/>
    <property type="match status" value="1"/>
</dbReference>